<reference evidence="1 2" key="1">
    <citation type="submission" date="2016-02" db="EMBL/GenBank/DDBJ databases">
        <authorList>
            <person name="Wen L."/>
            <person name="He K."/>
            <person name="Yang H."/>
        </authorList>
    </citation>
    <scope>NUCLEOTIDE SEQUENCE [LARGE SCALE GENOMIC DNA]</scope>
    <source>
        <strain evidence="1 2">CV41</strain>
    </source>
</reference>
<protein>
    <recommendedName>
        <fullName evidence="3">PEP-CTERM protein-sorting domain-containing protein</fullName>
    </recommendedName>
</protein>
<proteinExistence type="predicted"/>
<name>A0A139SMY5_9BACT</name>
<dbReference type="Proteomes" id="UP000071392">
    <property type="component" value="Unassembled WGS sequence"/>
</dbReference>
<organism evidence="1 2">
    <name type="scientific">Cephaloticoccus capnophilus</name>
    <dbReference type="NCBI Taxonomy" id="1548208"/>
    <lineage>
        <taxon>Bacteria</taxon>
        <taxon>Pseudomonadati</taxon>
        <taxon>Verrucomicrobiota</taxon>
        <taxon>Opitutia</taxon>
        <taxon>Opitutales</taxon>
        <taxon>Opitutaceae</taxon>
        <taxon>Cephaloticoccus</taxon>
    </lineage>
</organism>
<dbReference type="EMBL" id="LSZP01000034">
    <property type="protein sequence ID" value="KXU35852.1"/>
    <property type="molecule type" value="Genomic_DNA"/>
</dbReference>
<gene>
    <name evidence="1" type="ORF">AXK12_00110</name>
</gene>
<keyword evidence="2" id="KW-1185">Reference proteome</keyword>
<evidence type="ECO:0000313" key="1">
    <source>
        <dbReference type="EMBL" id="KXU35852.1"/>
    </source>
</evidence>
<sequence length="177" mass="19942">MLSLNKSNGAIAIGGDIFINDHAKLTTWGTRQIERNSTVRLRDSTFQFADANIIKEESFHKLVVEGTSVLLFKLGFSDKRFLYLDDLSIDKGAELDVQGWVEGTHFFLVRKTSRNLEDALNKIKFKGYDPSKIHLEDYSDEYWMINGAPEPATYGAGLMLGVLGLVCYRRRSVTASI</sequence>
<accession>A0A139SMY5</accession>
<evidence type="ECO:0008006" key="3">
    <source>
        <dbReference type="Google" id="ProtNLM"/>
    </source>
</evidence>
<comment type="caution">
    <text evidence="1">The sequence shown here is derived from an EMBL/GenBank/DDBJ whole genome shotgun (WGS) entry which is preliminary data.</text>
</comment>
<dbReference type="AlphaFoldDB" id="A0A139SMY5"/>
<evidence type="ECO:0000313" key="2">
    <source>
        <dbReference type="Proteomes" id="UP000071392"/>
    </source>
</evidence>